<dbReference type="NCBIfam" id="NF005476">
    <property type="entry name" value="PRK07077.1"/>
    <property type="match status" value="1"/>
</dbReference>
<feature type="domain" description="Nucleoside phosphorylase" evidence="1">
    <location>
        <begin position="50"/>
        <end position="165"/>
    </location>
</feature>
<gene>
    <name evidence="2" type="primary">mtnN</name>
    <name evidence="2" type="ORF">LKMONMHP_3044</name>
</gene>
<dbReference type="Gene3D" id="3.40.50.1580">
    <property type="entry name" value="Nucleoside phosphorylase domain"/>
    <property type="match status" value="1"/>
</dbReference>
<reference evidence="2" key="2">
    <citation type="submission" date="2021-08" db="EMBL/GenBank/DDBJ databases">
        <authorList>
            <person name="Tani A."/>
            <person name="Ola A."/>
            <person name="Ogura Y."/>
            <person name="Katsura K."/>
            <person name="Hayashi T."/>
        </authorList>
    </citation>
    <scope>NUCLEOTIDE SEQUENCE</scope>
    <source>
        <strain evidence="2">NBRC 15689</strain>
    </source>
</reference>
<evidence type="ECO:0000313" key="2">
    <source>
        <dbReference type="EMBL" id="GJE28177.1"/>
    </source>
</evidence>
<dbReference type="PANTHER" id="PTHR46832:SF1">
    <property type="entry name" value="5'-METHYLTHIOADENOSINE_S-ADENOSYLHOMOCYSTEINE NUCLEOSIDASE"/>
    <property type="match status" value="1"/>
</dbReference>
<dbReference type="NCBIfam" id="TIGR03468">
    <property type="entry name" value="HpnG"/>
    <property type="match status" value="1"/>
</dbReference>
<organism evidence="2 3">
    <name type="scientific">Methylobacterium organophilum</name>
    <dbReference type="NCBI Taxonomy" id="410"/>
    <lineage>
        <taxon>Bacteria</taxon>
        <taxon>Pseudomonadati</taxon>
        <taxon>Pseudomonadota</taxon>
        <taxon>Alphaproteobacteria</taxon>
        <taxon>Hyphomicrobiales</taxon>
        <taxon>Methylobacteriaceae</taxon>
        <taxon>Methylobacterium</taxon>
    </lineage>
</organism>
<dbReference type="Pfam" id="PF01048">
    <property type="entry name" value="PNP_UDP_1"/>
    <property type="match status" value="1"/>
</dbReference>
<dbReference type="Proteomes" id="UP001055156">
    <property type="component" value="Unassembled WGS sequence"/>
</dbReference>
<comment type="caution">
    <text evidence="2">The sequence shown here is derived from an EMBL/GenBank/DDBJ whole genome shotgun (WGS) entry which is preliminary data.</text>
</comment>
<dbReference type="InterPro" id="IPR000845">
    <property type="entry name" value="Nucleoside_phosphorylase_d"/>
</dbReference>
<sequence length="229" mass="23271">MTTTLRSDVLALCGLAREARIAAGDGVLTLQAGGDPARLRARLAERPPEGLRAVVSFGIAGGLDPALKPGAVVIGTAVRGAQRWQADPSLVEAWRRRLGGSGLALVAAEVAGVEAAVLSPQAKAALRQETGAAAVDMESQVAAAYAAQHGLPFGILRVVCDPAERALPAFAANALKPNGDPDIAAVLMALARRPSRLGALLSLARDSGEAFRGLGRARALLGLALGVDA</sequence>
<reference evidence="2" key="1">
    <citation type="journal article" date="2021" name="Front. Microbiol.">
        <title>Comprehensive Comparative Genomics and Phenotyping of Methylobacterium Species.</title>
        <authorList>
            <person name="Alessa O."/>
            <person name="Ogura Y."/>
            <person name="Fujitani Y."/>
            <person name="Takami H."/>
            <person name="Hayashi T."/>
            <person name="Sahin N."/>
            <person name="Tani A."/>
        </authorList>
    </citation>
    <scope>NUCLEOTIDE SEQUENCE</scope>
    <source>
        <strain evidence="2">NBRC 15689</strain>
    </source>
</reference>
<name>A0ABQ4TDS4_METOR</name>
<dbReference type="EMBL" id="BPQV01000009">
    <property type="protein sequence ID" value="GJE28177.1"/>
    <property type="molecule type" value="Genomic_DNA"/>
</dbReference>
<dbReference type="RefSeq" id="WP_238312010.1">
    <property type="nucleotide sequence ID" value="NZ_BPQV01000009.1"/>
</dbReference>
<dbReference type="PANTHER" id="PTHR46832">
    <property type="entry name" value="5'-METHYLTHIOADENOSINE/S-ADENOSYLHOMOCYSTEINE NUCLEOSIDASE"/>
    <property type="match status" value="1"/>
</dbReference>
<proteinExistence type="predicted"/>
<protein>
    <submittedName>
        <fullName evidence="2">5'-methylthioadenosine/S-adenosylhomocysteine nucleosidase</fullName>
    </submittedName>
</protein>
<accession>A0ABQ4TDS4</accession>
<keyword evidence="3" id="KW-1185">Reference proteome</keyword>
<evidence type="ECO:0000313" key="3">
    <source>
        <dbReference type="Proteomes" id="UP001055156"/>
    </source>
</evidence>
<dbReference type="SUPFAM" id="SSF53167">
    <property type="entry name" value="Purine and uridine phosphorylases"/>
    <property type="match status" value="1"/>
</dbReference>
<dbReference type="CDD" id="cd17768">
    <property type="entry name" value="adenosylhopane_nucleosidase_HpnG-like"/>
    <property type="match status" value="1"/>
</dbReference>
<evidence type="ECO:0000259" key="1">
    <source>
        <dbReference type="Pfam" id="PF01048"/>
    </source>
</evidence>
<dbReference type="InterPro" id="IPR017831">
    <property type="entry name" value="Hopanoid-assoc_phosphoryl_HpnG"/>
</dbReference>
<dbReference type="InterPro" id="IPR035994">
    <property type="entry name" value="Nucleoside_phosphorylase_sf"/>
</dbReference>